<feature type="compositionally biased region" description="Basic and acidic residues" evidence="5">
    <location>
        <begin position="29"/>
        <end position="43"/>
    </location>
</feature>
<dbReference type="EMBL" id="CAJVCH010114284">
    <property type="protein sequence ID" value="CAG7724811.1"/>
    <property type="molecule type" value="Genomic_DNA"/>
</dbReference>
<keyword evidence="3" id="KW-0433">Leucine-rich repeat</keyword>
<evidence type="ECO:0000313" key="7">
    <source>
        <dbReference type="Proteomes" id="UP000708208"/>
    </source>
</evidence>
<dbReference type="OrthoDB" id="676979at2759"/>
<evidence type="ECO:0000256" key="4">
    <source>
        <dbReference type="ARBA" id="ARBA00022737"/>
    </source>
</evidence>
<proteinExistence type="predicted"/>
<keyword evidence="4" id="KW-0677">Repeat</keyword>
<keyword evidence="7" id="KW-1185">Reference proteome</keyword>
<protein>
    <recommendedName>
        <fullName evidence="8">Leucine-rich repeat-containing protein 51</fullName>
    </recommendedName>
</protein>
<dbReference type="Proteomes" id="UP000708208">
    <property type="component" value="Unassembled WGS sequence"/>
</dbReference>
<comment type="caution">
    <text evidence="6">The sequence shown here is derived from an EMBL/GenBank/DDBJ whole genome shotgun (WGS) entry which is preliminary data.</text>
</comment>
<dbReference type="GO" id="GO:0005737">
    <property type="term" value="C:cytoplasm"/>
    <property type="evidence" value="ECO:0007669"/>
    <property type="project" value="UniProtKB-SubCell"/>
</dbReference>
<feature type="region of interest" description="Disordered" evidence="5">
    <location>
        <begin position="27"/>
        <end position="85"/>
    </location>
</feature>
<gene>
    <name evidence="6" type="ORF">AFUS01_LOCUS13810</name>
</gene>
<name>A0A8J2JRI4_9HEXA</name>
<feature type="compositionally biased region" description="Basic residues" evidence="5">
    <location>
        <begin position="60"/>
        <end position="70"/>
    </location>
</feature>
<accession>A0A8J2JRI4</accession>
<reference evidence="6" key="1">
    <citation type="submission" date="2021-06" db="EMBL/GenBank/DDBJ databases">
        <authorList>
            <person name="Hodson N. C."/>
            <person name="Mongue J. A."/>
            <person name="Jaron S. K."/>
        </authorList>
    </citation>
    <scope>NUCLEOTIDE SEQUENCE</scope>
</reference>
<evidence type="ECO:0000256" key="2">
    <source>
        <dbReference type="ARBA" id="ARBA00022490"/>
    </source>
</evidence>
<evidence type="ECO:0008006" key="8">
    <source>
        <dbReference type="Google" id="ProtNLM"/>
    </source>
</evidence>
<evidence type="ECO:0000256" key="3">
    <source>
        <dbReference type="ARBA" id="ARBA00022614"/>
    </source>
</evidence>
<dbReference type="PANTHER" id="PTHR46545:SF1">
    <property type="entry name" value="LEUCINE-RICH REPEAT-CONTAINING PROTEIN 51"/>
    <property type="match status" value="1"/>
</dbReference>
<dbReference type="PANTHER" id="PTHR46545">
    <property type="entry name" value="LEUCINE-RICH REPEAT-CONTAINING PROTEIN 51"/>
    <property type="match status" value="1"/>
</dbReference>
<evidence type="ECO:0000256" key="5">
    <source>
        <dbReference type="SAM" id="MobiDB-lite"/>
    </source>
</evidence>
<comment type="subcellular location">
    <subcellularLocation>
        <location evidence="1">Cytoplasm</location>
    </subcellularLocation>
</comment>
<dbReference type="AlphaFoldDB" id="A0A8J2JRI4"/>
<evidence type="ECO:0000256" key="1">
    <source>
        <dbReference type="ARBA" id="ARBA00004496"/>
    </source>
</evidence>
<organism evidence="6 7">
    <name type="scientific">Allacma fusca</name>
    <dbReference type="NCBI Taxonomy" id="39272"/>
    <lineage>
        <taxon>Eukaryota</taxon>
        <taxon>Metazoa</taxon>
        <taxon>Ecdysozoa</taxon>
        <taxon>Arthropoda</taxon>
        <taxon>Hexapoda</taxon>
        <taxon>Collembola</taxon>
        <taxon>Symphypleona</taxon>
        <taxon>Sminthuridae</taxon>
        <taxon>Allacma</taxon>
    </lineage>
</organism>
<sequence>MVENMNDIKFFEAERPKIPQTLLDATYDTMKDSARKNRGFGRDSDDEFSASTNSKCCRDGKRKKQERARRKTQEDESEPEELPYRAHGERRLGFLVIGDQHRFGRGGDKSGGHSYLYPDAAPIDFSFCLLSTIEEITASGESPNTKRNYKFPEKTEDERYKTSSVRMSYNLLESIDGLVSVLYKILDGGPLGLCWIDLSFNHIHTLDEDTIGQIPNVKILYLHGNSIADMTEIPKLQGLPILQTLTLHGNPIEEEDGYRACIIYYLPILRHLDFVGVTKGDKANAGKYGLFYEPFWEKRHNELENQAKQAQAAQEMSYTDKIMQEEEEKEEDLDFKTYIINN</sequence>
<keyword evidence="2" id="KW-0963">Cytoplasm</keyword>
<evidence type="ECO:0000313" key="6">
    <source>
        <dbReference type="EMBL" id="CAG7724811.1"/>
    </source>
</evidence>
<dbReference type="Pfam" id="PF14580">
    <property type="entry name" value="LRR_9"/>
    <property type="match status" value="1"/>
</dbReference>